<dbReference type="EMBL" id="CANHGI010000002">
    <property type="protein sequence ID" value="CAI5443229.1"/>
    <property type="molecule type" value="Genomic_DNA"/>
</dbReference>
<organism evidence="3 4">
    <name type="scientific">Caenorhabditis angaria</name>
    <dbReference type="NCBI Taxonomy" id="860376"/>
    <lineage>
        <taxon>Eukaryota</taxon>
        <taxon>Metazoa</taxon>
        <taxon>Ecdysozoa</taxon>
        <taxon>Nematoda</taxon>
        <taxon>Chromadorea</taxon>
        <taxon>Rhabditida</taxon>
        <taxon>Rhabditina</taxon>
        <taxon>Rhabditomorpha</taxon>
        <taxon>Rhabditoidea</taxon>
        <taxon>Rhabditidae</taxon>
        <taxon>Peloderinae</taxon>
        <taxon>Caenorhabditis</taxon>
    </lineage>
</organism>
<protein>
    <submittedName>
        <fullName evidence="3">Uncharacterized protein</fullName>
    </submittedName>
</protein>
<gene>
    <name evidence="3" type="ORF">CAMP_LOCUS5866</name>
</gene>
<feature type="region of interest" description="Disordered" evidence="1">
    <location>
        <begin position="161"/>
        <end position="180"/>
    </location>
</feature>
<evidence type="ECO:0000313" key="4">
    <source>
        <dbReference type="Proteomes" id="UP001152747"/>
    </source>
</evidence>
<proteinExistence type="predicted"/>
<dbReference type="Proteomes" id="UP001152747">
    <property type="component" value="Unassembled WGS sequence"/>
</dbReference>
<evidence type="ECO:0000313" key="3">
    <source>
        <dbReference type="EMBL" id="CAI5443229.1"/>
    </source>
</evidence>
<feature type="compositionally biased region" description="Polar residues" evidence="1">
    <location>
        <begin position="170"/>
        <end position="180"/>
    </location>
</feature>
<keyword evidence="2" id="KW-0732">Signal</keyword>
<feature type="chain" id="PRO_5040143892" evidence="2">
    <location>
        <begin position="22"/>
        <end position="180"/>
    </location>
</feature>
<accession>A0A9P1MWV1</accession>
<evidence type="ECO:0000256" key="2">
    <source>
        <dbReference type="SAM" id="SignalP"/>
    </source>
</evidence>
<dbReference type="AlphaFoldDB" id="A0A9P1MWV1"/>
<keyword evidence="4" id="KW-1185">Reference proteome</keyword>
<reference evidence="3" key="1">
    <citation type="submission" date="2022-11" db="EMBL/GenBank/DDBJ databases">
        <authorList>
            <person name="Kikuchi T."/>
        </authorList>
    </citation>
    <scope>NUCLEOTIDE SEQUENCE</scope>
    <source>
        <strain evidence="3">PS1010</strain>
    </source>
</reference>
<comment type="caution">
    <text evidence="3">The sequence shown here is derived from an EMBL/GenBank/DDBJ whole genome shotgun (WGS) entry which is preliminary data.</text>
</comment>
<name>A0A9P1MWV1_9PELO</name>
<feature type="signal peptide" evidence="2">
    <location>
        <begin position="1"/>
        <end position="21"/>
    </location>
</feature>
<sequence length="180" mass="20536">MNMRILLLGATILVGFVATSSLLEDSIRSLIDDVSSESSRRIAPRRNLRYSIPREIRPEFPRRHLSSSQSDSSSRNYVLDSLNAVSSLFDSVKDSGNSGRRDFGDFLPTRRLGGRGFERRNLRHSIPRGIRPQVPRRNLFSPQEPRNDFEIEFPRRNLQNSIMPRGLGSQVPSSRFSGFF</sequence>
<evidence type="ECO:0000256" key="1">
    <source>
        <dbReference type="SAM" id="MobiDB-lite"/>
    </source>
</evidence>